<dbReference type="AlphaFoldDB" id="A0A1G5CV50"/>
<organism evidence="1 2">
    <name type="scientific">Butyrivibrio hungatei</name>
    <dbReference type="NCBI Taxonomy" id="185008"/>
    <lineage>
        <taxon>Bacteria</taxon>
        <taxon>Bacillati</taxon>
        <taxon>Bacillota</taxon>
        <taxon>Clostridia</taxon>
        <taxon>Lachnospirales</taxon>
        <taxon>Lachnospiraceae</taxon>
        <taxon>Butyrivibrio</taxon>
    </lineage>
</organism>
<dbReference type="RefSeq" id="WP_074461915.1">
    <property type="nucleotide sequence ID" value="NZ_FMUR01000007.1"/>
</dbReference>
<accession>A0A1G5CV50</accession>
<evidence type="ECO:0000313" key="1">
    <source>
        <dbReference type="EMBL" id="SCY06335.1"/>
    </source>
</evidence>
<evidence type="ECO:0008006" key="3">
    <source>
        <dbReference type="Google" id="ProtNLM"/>
    </source>
</evidence>
<keyword evidence="2" id="KW-1185">Reference proteome</keyword>
<name>A0A1G5CV50_9FIRM</name>
<dbReference type="OrthoDB" id="2005273at2"/>
<sequence length="214" mass="23265">MNRTSIAAITSVLILILIGCGGKSTNAAESPGSEVSKTNVNIDSSDAKANEDDAKTNNVIQISAGKTSSSKNPDSLIKYNGKDFSVLSDAETILSDLGDYDPKLSCVDDEYKNYVFSTAKIQFDTAIIDGKEASVLLYIYNPDIKTSKNVGLGNSEQDILDAYGFPDATDSNDPSYSFEYHFPSFDLIFDFETASQTVEMIRYKNTNNHSKATP</sequence>
<reference evidence="2" key="1">
    <citation type="submission" date="2016-10" db="EMBL/GenBank/DDBJ databases">
        <authorList>
            <person name="Varghese N."/>
            <person name="Submissions S."/>
        </authorList>
    </citation>
    <scope>NUCLEOTIDE SEQUENCE [LARGE SCALE GENOMIC DNA]</scope>
    <source>
        <strain evidence="2">XBD2006</strain>
    </source>
</reference>
<gene>
    <name evidence="1" type="ORF">SAMN02910451_01244</name>
</gene>
<proteinExistence type="predicted"/>
<dbReference type="EMBL" id="FMUR01000007">
    <property type="protein sequence ID" value="SCY06335.1"/>
    <property type="molecule type" value="Genomic_DNA"/>
</dbReference>
<dbReference type="PROSITE" id="PS51257">
    <property type="entry name" value="PROKAR_LIPOPROTEIN"/>
    <property type="match status" value="1"/>
</dbReference>
<evidence type="ECO:0000313" key="2">
    <source>
        <dbReference type="Proteomes" id="UP000183047"/>
    </source>
</evidence>
<protein>
    <recommendedName>
        <fullName evidence="3">Lipoprotein</fullName>
    </recommendedName>
</protein>
<dbReference type="Proteomes" id="UP000183047">
    <property type="component" value="Unassembled WGS sequence"/>
</dbReference>